<feature type="domain" description="Flavodoxin" evidence="2">
    <location>
        <begin position="32"/>
        <end position="164"/>
    </location>
</feature>
<evidence type="ECO:0000256" key="1">
    <source>
        <dbReference type="SAM" id="MobiDB-lite"/>
    </source>
</evidence>
<dbReference type="SUPFAM" id="SSF52218">
    <property type="entry name" value="Flavoproteins"/>
    <property type="match status" value="1"/>
</dbReference>
<gene>
    <name evidence="3" type="ORF">SAMN05216259_104413</name>
</gene>
<evidence type="ECO:0000259" key="2">
    <source>
        <dbReference type="Pfam" id="PF12724"/>
    </source>
</evidence>
<sequence>MSRHPEAAVREQQDESGRTVEQEPGPHVPTVLVAYASKNRGTAQMAHWIGDTIAAEGLGAEVRAAAAVTDVHGYDAVVLGSGLHEGRWLRDTVRFARRNRRELLRMPVWLFSSGPLDDSASTHEVPPVPEATRVADRVDARANTTFGGRLREGTRGFLARMLVRSGRAGDFRDREQVRTWALAIAHEVAARSAG</sequence>
<evidence type="ECO:0000313" key="4">
    <source>
        <dbReference type="Proteomes" id="UP000199341"/>
    </source>
</evidence>
<dbReference type="Pfam" id="PF12724">
    <property type="entry name" value="Flavodoxin_5"/>
    <property type="match status" value="1"/>
</dbReference>
<dbReference type="EMBL" id="FNIE01000004">
    <property type="protein sequence ID" value="SDN52608.1"/>
    <property type="molecule type" value="Genomic_DNA"/>
</dbReference>
<feature type="compositionally biased region" description="Basic and acidic residues" evidence="1">
    <location>
        <begin position="1"/>
        <end position="21"/>
    </location>
</feature>
<reference evidence="3 4" key="1">
    <citation type="submission" date="2016-10" db="EMBL/GenBank/DDBJ databases">
        <authorList>
            <person name="de Groot N.N."/>
        </authorList>
    </citation>
    <scope>NUCLEOTIDE SEQUENCE [LARGE SCALE GENOMIC DNA]</scope>
    <source>
        <strain evidence="3 4">CGMCC 4.2022</strain>
    </source>
</reference>
<evidence type="ECO:0000313" key="3">
    <source>
        <dbReference type="EMBL" id="SDN52608.1"/>
    </source>
</evidence>
<keyword evidence="4" id="KW-1185">Reference proteome</keyword>
<name>A0A1H0C411_9ACTN</name>
<dbReference type="STRING" id="310781.SAMN05216259_104413"/>
<feature type="region of interest" description="Disordered" evidence="1">
    <location>
        <begin position="1"/>
        <end position="27"/>
    </location>
</feature>
<dbReference type="Gene3D" id="3.40.50.360">
    <property type="match status" value="1"/>
</dbReference>
<proteinExistence type="predicted"/>
<protein>
    <submittedName>
        <fullName evidence="3">Menaquinone-dependent protoporphyrinogen oxidase</fullName>
    </submittedName>
</protein>
<dbReference type="InterPro" id="IPR029039">
    <property type="entry name" value="Flavoprotein-like_sf"/>
</dbReference>
<dbReference type="OrthoDB" id="129384at2"/>
<dbReference type="Proteomes" id="UP000199341">
    <property type="component" value="Unassembled WGS sequence"/>
</dbReference>
<dbReference type="AlphaFoldDB" id="A0A1H0C411"/>
<organism evidence="3 4">
    <name type="scientific">Actinacidiphila guanduensis</name>
    <dbReference type="NCBI Taxonomy" id="310781"/>
    <lineage>
        <taxon>Bacteria</taxon>
        <taxon>Bacillati</taxon>
        <taxon>Actinomycetota</taxon>
        <taxon>Actinomycetes</taxon>
        <taxon>Kitasatosporales</taxon>
        <taxon>Streptomycetaceae</taxon>
        <taxon>Actinacidiphila</taxon>
    </lineage>
</organism>
<dbReference type="InterPro" id="IPR026816">
    <property type="entry name" value="Flavodoxin_dom"/>
</dbReference>
<accession>A0A1H0C411</accession>